<keyword evidence="1" id="KW-0472">Membrane</keyword>
<dbReference type="EMBL" id="AP026709">
    <property type="protein sequence ID" value="BDQ38654.1"/>
    <property type="molecule type" value="Genomic_DNA"/>
</dbReference>
<feature type="domain" description="TadE-like" evidence="2">
    <location>
        <begin position="12"/>
        <end position="54"/>
    </location>
</feature>
<dbReference type="RefSeq" id="WP_281761148.1">
    <property type="nucleotide sequence ID" value="NZ_AP026709.1"/>
</dbReference>
<organism evidence="3 4">
    <name type="scientific">Pseudodesulfovibrio nedwellii</name>
    <dbReference type="NCBI Taxonomy" id="2973072"/>
    <lineage>
        <taxon>Bacteria</taxon>
        <taxon>Pseudomonadati</taxon>
        <taxon>Thermodesulfobacteriota</taxon>
        <taxon>Desulfovibrionia</taxon>
        <taxon>Desulfovibrionales</taxon>
        <taxon>Desulfovibrionaceae</taxon>
    </lineage>
</organism>
<dbReference type="Proteomes" id="UP001317742">
    <property type="component" value="Chromosome"/>
</dbReference>
<keyword evidence="4" id="KW-1185">Reference proteome</keyword>
<keyword evidence="1" id="KW-1133">Transmembrane helix</keyword>
<sequence length="132" mass="14474">MKKNRQTQSKQGLAAIEMAMLFPIFMMLLVGVMDTGRLYWTQSVVRDAAFEGARTAILHESTTSQIESVVTEELVSGGINQSSSVVISDRQASQPVEVKVSVPFEFYVIDNLLPSLEGPTNISAAAVMIHER</sequence>
<dbReference type="Pfam" id="PF07811">
    <property type="entry name" value="TadE"/>
    <property type="match status" value="1"/>
</dbReference>
<feature type="transmembrane region" description="Helical" evidence="1">
    <location>
        <begin position="12"/>
        <end position="33"/>
    </location>
</feature>
<evidence type="ECO:0000259" key="2">
    <source>
        <dbReference type="Pfam" id="PF07811"/>
    </source>
</evidence>
<dbReference type="InterPro" id="IPR012495">
    <property type="entry name" value="TadE-like_dom"/>
</dbReference>
<protein>
    <recommendedName>
        <fullName evidence="2">TadE-like domain-containing protein</fullName>
    </recommendedName>
</protein>
<gene>
    <name evidence="3" type="ORF">SYK_30140</name>
</gene>
<evidence type="ECO:0000313" key="4">
    <source>
        <dbReference type="Proteomes" id="UP001317742"/>
    </source>
</evidence>
<keyword evidence="1" id="KW-0812">Transmembrane</keyword>
<name>A0ABM8B4V0_9BACT</name>
<evidence type="ECO:0000313" key="3">
    <source>
        <dbReference type="EMBL" id="BDQ38654.1"/>
    </source>
</evidence>
<proteinExistence type="predicted"/>
<reference evidence="3 4" key="1">
    <citation type="submission" date="2022-08" db="EMBL/GenBank/DDBJ databases">
        <title>Genome Sequence of the sulphate-reducing bacterium, Pseudodesulfovibrio sp. SYK.</title>
        <authorList>
            <person name="Kondo R."/>
            <person name="Kataoka T."/>
        </authorList>
    </citation>
    <scope>NUCLEOTIDE SEQUENCE [LARGE SCALE GENOMIC DNA]</scope>
    <source>
        <strain evidence="3 4">SYK</strain>
    </source>
</reference>
<accession>A0ABM8B4V0</accession>
<evidence type="ECO:0000256" key="1">
    <source>
        <dbReference type="SAM" id="Phobius"/>
    </source>
</evidence>